<dbReference type="CDD" id="cd00180">
    <property type="entry name" value="PKc"/>
    <property type="match status" value="1"/>
</dbReference>
<dbReference type="InterPro" id="IPR000719">
    <property type="entry name" value="Prot_kinase_dom"/>
</dbReference>
<gene>
    <name evidence="3" type="primary">PLEST001665</name>
    <name evidence="3" type="ORF">PLESTB_000833200</name>
</gene>
<evidence type="ECO:0000256" key="1">
    <source>
        <dbReference type="SAM" id="MobiDB-lite"/>
    </source>
</evidence>
<name>A0A9W6BLY0_9CHLO</name>
<dbReference type="PANTHER" id="PTHR24361">
    <property type="entry name" value="MITOGEN-ACTIVATED KINASE KINASE KINASE"/>
    <property type="match status" value="1"/>
</dbReference>
<dbReference type="Proteomes" id="UP001165080">
    <property type="component" value="Unassembled WGS sequence"/>
</dbReference>
<sequence length="425" mass="42998">MQLEHKHLVRCFAVARLPSGFIPKHPEPALAIILELCEANTVKDLVVKGMAAGRRAFKAKQACEWLLQVASALAHLHSQKPPIIHRDVKPENILLKRDGGKLICKLSDLGLHAEMSMDRPAMLRRRSTIDMTASNHHASIAATTTTTAATVTVTATAASSMKALPLVVAKDKGRAGAAAAVAEAATRTAGAGATVDACGDGEGAEQSPFLTVVVAPSCSSSAVGESGAADDGATVCATARVSAAVATAPATGTATGVAVVSDNVAAAAAVGGEVGSRAKAGETTTTTTTTITSCHTEPLLRSDTASTVCKNTCCRGVVEAAGNRPAPLPPLSPSEQRAPQPQLSSPQPLPPPPPLPPPQQQQQQQQRQPQSVASSGGDVNGVTPHDSTSNPSSTPTNDDPAAAASATPPLAGDGAASETLGTLLL</sequence>
<feature type="compositionally biased region" description="Low complexity" evidence="1">
    <location>
        <begin position="360"/>
        <end position="371"/>
    </location>
</feature>
<dbReference type="PROSITE" id="PS50011">
    <property type="entry name" value="PROTEIN_KINASE_DOM"/>
    <property type="match status" value="1"/>
</dbReference>
<feature type="region of interest" description="Disordered" evidence="1">
    <location>
        <begin position="320"/>
        <end position="425"/>
    </location>
</feature>
<dbReference type="Gene3D" id="1.10.510.10">
    <property type="entry name" value="Transferase(Phosphotransferase) domain 1"/>
    <property type="match status" value="1"/>
</dbReference>
<dbReference type="Pfam" id="PF00069">
    <property type="entry name" value="Pkinase"/>
    <property type="match status" value="1"/>
</dbReference>
<dbReference type="SMART" id="SM00220">
    <property type="entry name" value="S_TKc"/>
    <property type="match status" value="1"/>
</dbReference>
<comment type="caution">
    <text evidence="3">The sequence shown here is derived from an EMBL/GenBank/DDBJ whole genome shotgun (WGS) entry which is preliminary data.</text>
</comment>
<dbReference type="AlphaFoldDB" id="A0A9W6BLY0"/>
<feature type="compositionally biased region" description="Pro residues" evidence="1">
    <location>
        <begin position="347"/>
        <end position="359"/>
    </location>
</feature>
<protein>
    <recommendedName>
        <fullName evidence="2">Protein kinase domain-containing protein</fullName>
    </recommendedName>
</protein>
<feature type="domain" description="Protein kinase" evidence="2">
    <location>
        <begin position="1"/>
        <end position="343"/>
    </location>
</feature>
<evidence type="ECO:0000259" key="2">
    <source>
        <dbReference type="PROSITE" id="PS50011"/>
    </source>
</evidence>
<reference evidence="3 4" key="1">
    <citation type="journal article" date="2023" name="Commun. Biol.">
        <title>Reorganization of the ancestral sex-determining regions during the evolution of trioecy in Pleodorina starrii.</title>
        <authorList>
            <person name="Takahashi K."/>
            <person name="Suzuki S."/>
            <person name="Kawai-Toyooka H."/>
            <person name="Yamamoto K."/>
            <person name="Hamaji T."/>
            <person name="Ootsuki R."/>
            <person name="Yamaguchi H."/>
            <person name="Kawachi M."/>
            <person name="Higashiyama T."/>
            <person name="Nozaki H."/>
        </authorList>
    </citation>
    <scope>NUCLEOTIDE SEQUENCE [LARGE SCALE GENOMIC DNA]</scope>
    <source>
        <strain evidence="3 4">NIES-4479</strain>
    </source>
</reference>
<feature type="compositionally biased region" description="Low complexity" evidence="1">
    <location>
        <begin position="383"/>
        <end position="413"/>
    </location>
</feature>
<accession>A0A9W6BLY0</accession>
<evidence type="ECO:0000313" key="3">
    <source>
        <dbReference type="EMBL" id="GLC54190.1"/>
    </source>
</evidence>
<dbReference type="EMBL" id="BRXU01000009">
    <property type="protein sequence ID" value="GLC54190.1"/>
    <property type="molecule type" value="Genomic_DNA"/>
</dbReference>
<dbReference type="PROSITE" id="PS00108">
    <property type="entry name" value="PROTEIN_KINASE_ST"/>
    <property type="match status" value="1"/>
</dbReference>
<dbReference type="InterPro" id="IPR011009">
    <property type="entry name" value="Kinase-like_dom_sf"/>
</dbReference>
<dbReference type="InterPro" id="IPR008271">
    <property type="entry name" value="Ser/Thr_kinase_AS"/>
</dbReference>
<dbReference type="SUPFAM" id="SSF56112">
    <property type="entry name" value="Protein kinase-like (PK-like)"/>
    <property type="match status" value="1"/>
</dbReference>
<proteinExistence type="predicted"/>
<dbReference type="InterPro" id="IPR053235">
    <property type="entry name" value="Ser_Thr_kinase"/>
</dbReference>
<organism evidence="3 4">
    <name type="scientific">Pleodorina starrii</name>
    <dbReference type="NCBI Taxonomy" id="330485"/>
    <lineage>
        <taxon>Eukaryota</taxon>
        <taxon>Viridiplantae</taxon>
        <taxon>Chlorophyta</taxon>
        <taxon>core chlorophytes</taxon>
        <taxon>Chlorophyceae</taxon>
        <taxon>CS clade</taxon>
        <taxon>Chlamydomonadales</taxon>
        <taxon>Volvocaceae</taxon>
        <taxon>Pleodorina</taxon>
    </lineage>
</organism>
<dbReference type="GO" id="GO:0005737">
    <property type="term" value="C:cytoplasm"/>
    <property type="evidence" value="ECO:0007669"/>
    <property type="project" value="TreeGrafter"/>
</dbReference>
<evidence type="ECO:0000313" key="4">
    <source>
        <dbReference type="Proteomes" id="UP001165080"/>
    </source>
</evidence>
<keyword evidence="4" id="KW-1185">Reference proteome</keyword>
<dbReference type="GO" id="GO:0004674">
    <property type="term" value="F:protein serine/threonine kinase activity"/>
    <property type="evidence" value="ECO:0007669"/>
    <property type="project" value="TreeGrafter"/>
</dbReference>
<dbReference type="GO" id="GO:0005524">
    <property type="term" value="F:ATP binding"/>
    <property type="evidence" value="ECO:0007669"/>
    <property type="project" value="InterPro"/>
</dbReference>